<evidence type="ECO:0000313" key="3">
    <source>
        <dbReference type="Proteomes" id="UP000184286"/>
    </source>
</evidence>
<feature type="domain" description="Knr4/Smi1-like" evidence="1">
    <location>
        <begin position="2"/>
        <end position="117"/>
    </location>
</feature>
<dbReference type="SUPFAM" id="SSF160631">
    <property type="entry name" value="SMI1/KNR4-like"/>
    <property type="match status" value="1"/>
</dbReference>
<gene>
    <name evidence="2" type="ORF">BM536_036180</name>
</gene>
<sequence>MRSNDDQIARAERRFGVRFPEDYRHFLAMEGSMARFVPPADDFLMINGVTELIAVNEAGDFPARFPGSVVIGGDGSREMLTYDFRQEPPPLVLLDVSAQDWSSAIHQAASFSALLEQFPETGWRWEESKDSPS</sequence>
<reference evidence="3" key="1">
    <citation type="submission" date="2016-11" db="EMBL/GenBank/DDBJ databases">
        <authorList>
            <person name="Schniete J.K."/>
            <person name="Salih T."/>
            <person name="Algora Gallardo L."/>
            <person name="Martinez Fernandez S."/>
            <person name="Herron P.R."/>
        </authorList>
    </citation>
    <scope>NUCLEOTIDE SEQUENCE [LARGE SCALE GENOMIC DNA]</scope>
    <source>
        <strain evidence="3">DSM 41896</strain>
    </source>
</reference>
<organism evidence="2 3">
    <name type="scientific">Streptomyces phaeoluteigriseus</name>
    <dbReference type="NCBI Taxonomy" id="114686"/>
    <lineage>
        <taxon>Bacteria</taxon>
        <taxon>Bacillati</taxon>
        <taxon>Actinomycetota</taxon>
        <taxon>Actinomycetes</taxon>
        <taxon>Kitasatosporales</taxon>
        <taxon>Streptomycetaceae</taxon>
        <taxon>Streptomyces</taxon>
        <taxon>Streptomyces aurantiacus group</taxon>
    </lineage>
</organism>
<accession>A0A1V6MHX1</accession>
<dbReference type="Gene3D" id="3.40.1580.10">
    <property type="entry name" value="SMI1/KNR4-like"/>
    <property type="match status" value="1"/>
</dbReference>
<dbReference type="SMART" id="SM00860">
    <property type="entry name" value="SMI1_KNR4"/>
    <property type="match status" value="1"/>
</dbReference>
<evidence type="ECO:0000259" key="1">
    <source>
        <dbReference type="SMART" id="SM00860"/>
    </source>
</evidence>
<proteinExistence type="predicted"/>
<dbReference type="AlphaFoldDB" id="A0A1V6MHX1"/>
<reference evidence="2 3" key="2">
    <citation type="submission" date="2017-02" db="EMBL/GenBank/DDBJ databases">
        <title>Draft genome sequence of Streptomyces phaeoluteigriseus type strain DSM41896.</title>
        <authorList>
            <person name="Salih T.S."/>
            <person name="Algora Gallardo L."/>
            <person name="Melo Santos T."/>
            <person name="Filgueira Martinez S."/>
            <person name="Herron P.R."/>
        </authorList>
    </citation>
    <scope>NUCLEOTIDE SEQUENCE [LARGE SCALE GENOMIC DNA]</scope>
    <source>
        <strain evidence="2 3">DSM 41896</strain>
    </source>
</reference>
<dbReference type="InterPro" id="IPR037883">
    <property type="entry name" value="Knr4/Smi1-like_sf"/>
</dbReference>
<dbReference type="Pfam" id="PF09346">
    <property type="entry name" value="SMI1_KNR4"/>
    <property type="match status" value="1"/>
</dbReference>
<dbReference type="InterPro" id="IPR018958">
    <property type="entry name" value="Knr4/Smi1-like_dom"/>
</dbReference>
<dbReference type="OrthoDB" id="4371404at2"/>
<protein>
    <recommendedName>
        <fullName evidence="1">Knr4/Smi1-like domain-containing protein</fullName>
    </recommendedName>
</protein>
<evidence type="ECO:0000313" key="2">
    <source>
        <dbReference type="EMBL" id="OQD52070.1"/>
    </source>
</evidence>
<comment type="caution">
    <text evidence="2">The sequence shown here is derived from an EMBL/GenBank/DDBJ whole genome shotgun (WGS) entry which is preliminary data.</text>
</comment>
<dbReference type="EMBL" id="MPOH02000022">
    <property type="protein sequence ID" value="OQD52070.1"/>
    <property type="molecule type" value="Genomic_DNA"/>
</dbReference>
<name>A0A1V6MHX1_9ACTN</name>
<dbReference type="RefSeq" id="WP_073497566.1">
    <property type="nucleotide sequence ID" value="NZ_MPOH02000022.1"/>
</dbReference>
<dbReference type="Proteomes" id="UP000184286">
    <property type="component" value="Unassembled WGS sequence"/>
</dbReference>